<evidence type="ECO:0000313" key="2">
    <source>
        <dbReference type="EMBL" id="MEX1666197.1"/>
    </source>
</evidence>
<accession>A0ABV3TX89</accession>
<gene>
    <name evidence="2" type="ORF">AB4875_11935</name>
</gene>
<evidence type="ECO:0000256" key="1">
    <source>
        <dbReference type="SAM" id="SignalP"/>
    </source>
</evidence>
<dbReference type="Proteomes" id="UP001557484">
    <property type="component" value="Unassembled WGS sequence"/>
</dbReference>
<evidence type="ECO:0008006" key="4">
    <source>
        <dbReference type="Google" id="ProtNLM"/>
    </source>
</evidence>
<organism evidence="2 3">
    <name type="scientific">Zhongshania arctica</name>
    <dbReference type="NCBI Taxonomy" id="3238302"/>
    <lineage>
        <taxon>Bacteria</taxon>
        <taxon>Pseudomonadati</taxon>
        <taxon>Pseudomonadota</taxon>
        <taxon>Gammaproteobacteria</taxon>
        <taxon>Cellvibrionales</taxon>
        <taxon>Spongiibacteraceae</taxon>
        <taxon>Zhongshania</taxon>
    </lineage>
</organism>
<name>A0ABV3TX89_9GAMM</name>
<keyword evidence="3" id="KW-1185">Reference proteome</keyword>
<keyword evidence="1" id="KW-0732">Signal</keyword>
<evidence type="ECO:0000313" key="3">
    <source>
        <dbReference type="Proteomes" id="UP001557484"/>
    </source>
</evidence>
<comment type="caution">
    <text evidence="2">The sequence shown here is derived from an EMBL/GenBank/DDBJ whole genome shotgun (WGS) entry which is preliminary data.</text>
</comment>
<protein>
    <recommendedName>
        <fullName evidence="4">DUF2946 domain-containing protein</fullName>
    </recommendedName>
</protein>
<dbReference type="EMBL" id="JBFRYB010000001">
    <property type="protein sequence ID" value="MEX1666197.1"/>
    <property type="molecule type" value="Genomic_DNA"/>
</dbReference>
<reference evidence="2 3" key="1">
    <citation type="journal article" date="2011" name="Int. J. Syst. Evol. Microbiol.">
        <title>Zhongshania antarctica gen. nov., sp. nov. and Zhongshania guokunii sp. nov., gammaproteobacteria respectively isolated from coastal attached (fast) ice and surface seawater of the Antarctic.</title>
        <authorList>
            <person name="Li H.J."/>
            <person name="Zhang X.Y."/>
            <person name="Chen C.X."/>
            <person name="Zhang Y.J."/>
            <person name="Gao Z.M."/>
            <person name="Yu Y."/>
            <person name="Chen X.L."/>
            <person name="Chen B."/>
            <person name="Zhang Y.Z."/>
        </authorList>
    </citation>
    <scope>NUCLEOTIDE SEQUENCE [LARGE SCALE GENOMIC DNA]</scope>
    <source>
        <strain evidence="2 3">R06B22</strain>
    </source>
</reference>
<sequence length="128" mass="13929">MLKRYLKFTGLVWLLLAIVSQSFAAVRPSCEILHPDTQITTNNSSTMMAMDGMSHSHHSPSAVSDDSAPSDCCKEQTCSMLNCVSLPAMAVTTQLRLAADAPLVLHLDYTAAYTGIEPVSFYRPPISH</sequence>
<proteinExistence type="predicted"/>
<feature type="signal peptide" evidence="1">
    <location>
        <begin position="1"/>
        <end position="24"/>
    </location>
</feature>
<dbReference type="RefSeq" id="WP_368376281.1">
    <property type="nucleotide sequence ID" value="NZ_JBFRYB010000001.1"/>
</dbReference>
<feature type="chain" id="PRO_5047537396" description="DUF2946 domain-containing protein" evidence="1">
    <location>
        <begin position="25"/>
        <end position="128"/>
    </location>
</feature>